<dbReference type="Pfam" id="PF00005">
    <property type="entry name" value="ABC_tran"/>
    <property type="match status" value="1"/>
</dbReference>
<evidence type="ECO:0000256" key="3">
    <source>
        <dbReference type="ARBA" id="ARBA00022840"/>
    </source>
</evidence>
<sequence length="239" mass="26084">MALHEVSFGVLPGTVKAVIGPNGAGKTTLFNLISGFLIPHAGRILYRGEDIQGQPPHAVAARGIARTFQLVQLFDHMSVLENVMVGRHRLTQAGFFGGMLRLPAMRREEAAIREAAWQALEFVGLADRAHQLAGVLPLGLKRLLEIARALASEPQLLLLDEPASGLDQVETERLGEMILTLRDRGLTILLVEHDMSLTMEVAEEIVVLNYGRLLAEGPPRAIQKHPEVIAAYLGSDWQG</sequence>
<keyword evidence="1" id="KW-0813">Transport</keyword>
<proteinExistence type="predicted"/>
<protein>
    <submittedName>
        <fullName evidence="5">ABC transporter ATP-binding protein</fullName>
    </submittedName>
</protein>
<keyword evidence="3 5" id="KW-0067">ATP-binding</keyword>
<dbReference type="InterPro" id="IPR027417">
    <property type="entry name" value="P-loop_NTPase"/>
</dbReference>
<dbReference type="InterPro" id="IPR003439">
    <property type="entry name" value="ABC_transporter-like_ATP-bd"/>
</dbReference>
<dbReference type="AlphaFoldDB" id="A0A7C5ETP9"/>
<keyword evidence="2" id="KW-0547">Nucleotide-binding</keyword>
<dbReference type="InterPro" id="IPR032823">
    <property type="entry name" value="BCA_ABC_TP_C"/>
</dbReference>
<dbReference type="Pfam" id="PF12399">
    <property type="entry name" value="BCA_ABC_TP_C"/>
    <property type="match status" value="1"/>
</dbReference>
<dbReference type="PANTHER" id="PTHR45772">
    <property type="entry name" value="CONSERVED COMPONENT OF ABC TRANSPORTER FOR NATURAL AMINO ACIDS-RELATED"/>
    <property type="match status" value="1"/>
</dbReference>
<dbReference type="InterPro" id="IPR003593">
    <property type="entry name" value="AAA+_ATPase"/>
</dbReference>
<evidence type="ECO:0000259" key="4">
    <source>
        <dbReference type="PROSITE" id="PS50893"/>
    </source>
</evidence>
<dbReference type="SUPFAM" id="SSF52540">
    <property type="entry name" value="P-loop containing nucleoside triphosphate hydrolases"/>
    <property type="match status" value="1"/>
</dbReference>
<evidence type="ECO:0000256" key="2">
    <source>
        <dbReference type="ARBA" id="ARBA00022741"/>
    </source>
</evidence>
<dbReference type="GO" id="GO:0016887">
    <property type="term" value="F:ATP hydrolysis activity"/>
    <property type="evidence" value="ECO:0007669"/>
    <property type="project" value="InterPro"/>
</dbReference>
<dbReference type="SMART" id="SM00382">
    <property type="entry name" value="AAA"/>
    <property type="match status" value="1"/>
</dbReference>
<dbReference type="GO" id="GO:0005524">
    <property type="term" value="F:ATP binding"/>
    <property type="evidence" value="ECO:0007669"/>
    <property type="project" value="UniProtKB-KW"/>
</dbReference>
<feature type="domain" description="ABC transporter" evidence="4">
    <location>
        <begin position="1"/>
        <end position="235"/>
    </location>
</feature>
<dbReference type="PROSITE" id="PS50893">
    <property type="entry name" value="ABC_TRANSPORTER_2"/>
    <property type="match status" value="1"/>
</dbReference>
<accession>A0A7C5ETP9</accession>
<organism evidence="5">
    <name type="scientific">Desulfobacca acetoxidans</name>
    <dbReference type="NCBI Taxonomy" id="60893"/>
    <lineage>
        <taxon>Bacteria</taxon>
        <taxon>Pseudomonadati</taxon>
        <taxon>Thermodesulfobacteriota</taxon>
        <taxon>Desulfobaccia</taxon>
        <taxon>Desulfobaccales</taxon>
        <taxon>Desulfobaccaceae</taxon>
        <taxon>Desulfobacca</taxon>
    </lineage>
</organism>
<dbReference type="FunFam" id="3.40.50.300:FF:000421">
    <property type="entry name" value="Branched-chain amino acid ABC transporter ATP-binding protein"/>
    <property type="match status" value="1"/>
</dbReference>
<gene>
    <name evidence="5" type="ORF">ENW48_07375</name>
</gene>
<dbReference type="InterPro" id="IPR051120">
    <property type="entry name" value="ABC_AA/LPS_Transport"/>
</dbReference>
<name>A0A7C5ETP9_9BACT</name>
<dbReference type="PANTHER" id="PTHR45772:SF9">
    <property type="entry name" value="CONSERVED COMPONENT OF ABC TRANSPORTER FOR NATURAL AMINO ACIDS"/>
    <property type="match status" value="1"/>
</dbReference>
<comment type="caution">
    <text evidence="5">The sequence shown here is derived from an EMBL/GenBank/DDBJ whole genome shotgun (WGS) entry which is preliminary data.</text>
</comment>
<dbReference type="GO" id="GO:0005886">
    <property type="term" value="C:plasma membrane"/>
    <property type="evidence" value="ECO:0007669"/>
    <property type="project" value="TreeGrafter"/>
</dbReference>
<evidence type="ECO:0000256" key="1">
    <source>
        <dbReference type="ARBA" id="ARBA00022448"/>
    </source>
</evidence>
<reference evidence="5" key="1">
    <citation type="journal article" date="2020" name="mSystems">
        <title>Genome- and Community-Level Interaction Insights into Carbon Utilization and Element Cycling Functions of Hydrothermarchaeota in Hydrothermal Sediment.</title>
        <authorList>
            <person name="Zhou Z."/>
            <person name="Liu Y."/>
            <person name="Xu W."/>
            <person name="Pan J."/>
            <person name="Luo Z.H."/>
            <person name="Li M."/>
        </authorList>
    </citation>
    <scope>NUCLEOTIDE SEQUENCE [LARGE SCALE GENOMIC DNA]</scope>
    <source>
        <strain evidence="5">SpSt-853</strain>
    </source>
</reference>
<evidence type="ECO:0000313" key="5">
    <source>
        <dbReference type="EMBL" id="HGZ12024.1"/>
    </source>
</evidence>
<dbReference type="EMBL" id="DTKJ01000053">
    <property type="protein sequence ID" value="HGZ12024.1"/>
    <property type="molecule type" value="Genomic_DNA"/>
</dbReference>
<dbReference type="Gene3D" id="3.40.50.300">
    <property type="entry name" value="P-loop containing nucleotide triphosphate hydrolases"/>
    <property type="match status" value="1"/>
</dbReference>
<dbReference type="CDD" id="cd03219">
    <property type="entry name" value="ABC_Mj1267_LivG_branched"/>
    <property type="match status" value="1"/>
</dbReference>